<evidence type="ECO:0000256" key="1">
    <source>
        <dbReference type="SAM" id="MobiDB-lite"/>
    </source>
</evidence>
<proteinExistence type="predicted"/>
<reference evidence="2 3" key="1">
    <citation type="submission" date="2019-07" db="EMBL/GenBank/DDBJ databases">
        <title>Whole genome shotgun sequence of Actinotalea fermentans NBRC 105374.</title>
        <authorList>
            <person name="Hosoyama A."/>
            <person name="Uohara A."/>
            <person name="Ohji S."/>
            <person name="Ichikawa N."/>
        </authorList>
    </citation>
    <scope>NUCLEOTIDE SEQUENCE [LARGE SCALE GENOMIC DNA]</scope>
    <source>
        <strain evidence="2 3">NBRC 105374</strain>
    </source>
</reference>
<evidence type="ECO:0000313" key="3">
    <source>
        <dbReference type="Proteomes" id="UP000321484"/>
    </source>
</evidence>
<name>A0A511YWB6_9CELL</name>
<comment type="caution">
    <text evidence="2">The sequence shown here is derived from an EMBL/GenBank/DDBJ whole genome shotgun (WGS) entry which is preliminary data.</text>
</comment>
<feature type="region of interest" description="Disordered" evidence="1">
    <location>
        <begin position="1"/>
        <end position="20"/>
    </location>
</feature>
<gene>
    <name evidence="2" type="ORF">AFE02nite_12370</name>
</gene>
<sequence>MKSVSNASAANPAVRNRTEAHAAVIAHSGTIHTQHSRRADRATPTARRSCAEAAEDGAFGDALAVTARV</sequence>
<accession>A0A511YWB6</accession>
<dbReference type="EMBL" id="BJYK01000001">
    <property type="protein sequence ID" value="GEN79503.1"/>
    <property type="molecule type" value="Genomic_DNA"/>
</dbReference>
<organism evidence="2 3">
    <name type="scientific">Actinotalea fermentans</name>
    <dbReference type="NCBI Taxonomy" id="43671"/>
    <lineage>
        <taxon>Bacteria</taxon>
        <taxon>Bacillati</taxon>
        <taxon>Actinomycetota</taxon>
        <taxon>Actinomycetes</taxon>
        <taxon>Micrococcales</taxon>
        <taxon>Cellulomonadaceae</taxon>
        <taxon>Actinotalea</taxon>
    </lineage>
</organism>
<keyword evidence="3" id="KW-1185">Reference proteome</keyword>
<feature type="compositionally biased region" description="Low complexity" evidence="1">
    <location>
        <begin position="1"/>
        <end position="15"/>
    </location>
</feature>
<protein>
    <submittedName>
        <fullName evidence="2">Uncharacterized protein</fullName>
    </submittedName>
</protein>
<dbReference type="AlphaFoldDB" id="A0A511YWB6"/>
<dbReference type="Proteomes" id="UP000321484">
    <property type="component" value="Unassembled WGS sequence"/>
</dbReference>
<feature type="region of interest" description="Disordered" evidence="1">
    <location>
        <begin position="26"/>
        <end position="49"/>
    </location>
</feature>
<evidence type="ECO:0000313" key="2">
    <source>
        <dbReference type="EMBL" id="GEN79503.1"/>
    </source>
</evidence>